<evidence type="ECO:0000313" key="1">
    <source>
        <dbReference type="EMBL" id="KKK53275.1"/>
    </source>
</evidence>
<dbReference type="AlphaFoldDB" id="A0A0F8WXU5"/>
<organism evidence="1">
    <name type="scientific">marine sediment metagenome</name>
    <dbReference type="NCBI Taxonomy" id="412755"/>
    <lineage>
        <taxon>unclassified sequences</taxon>
        <taxon>metagenomes</taxon>
        <taxon>ecological metagenomes</taxon>
    </lineage>
</organism>
<gene>
    <name evidence="1" type="ORF">LCGC14_3096430</name>
</gene>
<proteinExistence type="predicted"/>
<accession>A0A0F8WXU5</accession>
<protein>
    <submittedName>
        <fullName evidence="1">Uncharacterized protein</fullName>
    </submittedName>
</protein>
<feature type="non-terminal residue" evidence="1">
    <location>
        <position position="278"/>
    </location>
</feature>
<reference evidence="1" key="1">
    <citation type="journal article" date="2015" name="Nature">
        <title>Complex archaea that bridge the gap between prokaryotes and eukaryotes.</title>
        <authorList>
            <person name="Spang A."/>
            <person name="Saw J.H."/>
            <person name="Jorgensen S.L."/>
            <person name="Zaremba-Niedzwiedzka K."/>
            <person name="Martijn J."/>
            <person name="Lind A.E."/>
            <person name="van Eijk R."/>
            <person name="Schleper C."/>
            <person name="Guy L."/>
            <person name="Ettema T.J."/>
        </authorList>
    </citation>
    <scope>NUCLEOTIDE SEQUENCE</scope>
</reference>
<dbReference type="EMBL" id="LAZR01066590">
    <property type="protein sequence ID" value="KKK53275.1"/>
    <property type="molecule type" value="Genomic_DNA"/>
</dbReference>
<comment type="caution">
    <text evidence="1">The sequence shown here is derived from an EMBL/GenBank/DDBJ whole genome shotgun (WGS) entry which is preliminary data.</text>
</comment>
<sequence length="278" mass="31445">MPVDPWVMLAECSRICDRYGLDVSLWYPNEGEDYTSEGGRRRELAEREAIFSAMGRLDVLFIPGGDPGGLDPDTLFAWSARLAEMLRRHHPGARVCLSPQAFKAGDGWLEGFCRHLQDEPDWLDEVAFAPWVRLPLPELRRRVPDRYAIRRYPDITHCLLCQYPAREWDLAWMMTAGREPINPRPVAVKHIHNSLAGYAVGGVTYSEGVNDDVNKFVWADQDFDPDTPVAETLGDYARLFIGPALAEPVAEGLLALERNWRGPPADADQVESTLELWQ</sequence>
<name>A0A0F8WXU5_9ZZZZ</name>